<dbReference type="AlphaFoldDB" id="A0A0N5AKZ2"/>
<evidence type="ECO:0000313" key="2">
    <source>
        <dbReference type="Proteomes" id="UP000046393"/>
    </source>
</evidence>
<dbReference type="Proteomes" id="UP000046393">
    <property type="component" value="Unplaced"/>
</dbReference>
<sequence>MIVSNGVVYTLFDDLGSVPYSPDSVDSAASQGGQGSNNSTFNCTGAAGLDTRIGEMSSSLSSSGFTLDETVIVDALKSLTSELETYLNEGSKTESKTPRNFVTPKEVNAVQERR</sequence>
<reference evidence="3" key="1">
    <citation type="submission" date="2017-02" db="UniProtKB">
        <authorList>
            <consortium name="WormBaseParasite"/>
        </authorList>
    </citation>
    <scope>IDENTIFICATION</scope>
</reference>
<evidence type="ECO:0000256" key="1">
    <source>
        <dbReference type="SAM" id="MobiDB-lite"/>
    </source>
</evidence>
<organism evidence="2 3">
    <name type="scientific">Syphacia muris</name>
    <dbReference type="NCBI Taxonomy" id="451379"/>
    <lineage>
        <taxon>Eukaryota</taxon>
        <taxon>Metazoa</taxon>
        <taxon>Ecdysozoa</taxon>
        <taxon>Nematoda</taxon>
        <taxon>Chromadorea</taxon>
        <taxon>Rhabditida</taxon>
        <taxon>Spirurina</taxon>
        <taxon>Oxyuridomorpha</taxon>
        <taxon>Oxyuroidea</taxon>
        <taxon>Oxyuridae</taxon>
        <taxon>Syphacia</taxon>
    </lineage>
</organism>
<keyword evidence="2" id="KW-1185">Reference proteome</keyword>
<name>A0A0N5AKZ2_9BILA</name>
<feature type="region of interest" description="Disordered" evidence="1">
    <location>
        <begin position="88"/>
        <end position="114"/>
    </location>
</feature>
<protein>
    <submittedName>
        <fullName evidence="3">Bzip transcription factor</fullName>
    </submittedName>
</protein>
<proteinExistence type="predicted"/>
<accession>A0A0N5AKZ2</accession>
<dbReference type="WBParaSite" id="SMUV_0000518201-mRNA-1">
    <property type="protein sequence ID" value="SMUV_0000518201-mRNA-1"/>
    <property type="gene ID" value="SMUV_0000518201"/>
</dbReference>
<evidence type="ECO:0000313" key="3">
    <source>
        <dbReference type="WBParaSite" id="SMUV_0000518201-mRNA-1"/>
    </source>
</evidence>